<dbReference type="GO" id="GO:0005737">
    <property type="term" value="C:cytoplasm"/>
    <property type="evidence" value="ECO:0007669"/>
    <property type="project" value="UniProtKB-SubCell"/>
</dbReference>
<organism evidence="20">
    <name type="scientific">Capitella teleta</name>
    <name type="common">Polychaete worm</name>
    <dbReference type="NCBI Taxonomy" id="283909"/>
    <lineage>
        <taxon>Eukaryota</taxon>
        <taxon>Metazoa</taxon>
        <taxon>Spiralia</taxon>
        <taxon>Lophotrochozoa</taxon>
        <taxon>Annelida</taxon>
        <taxon>Polychaeta</taxon>
        <taxon>Sedentaria</taxon>
        <taxon>Scolecida</taxon>
        <taxon>Capitellidae</taxon>
        <taxon>Capitella</taxon>
    </lineage>
</organism>
<dbReference type="EC" id="3.4.19.12" evidence="6"/>
<dbReference type="GO" id="GO:0004843">
    <property type="term" value="F:cysteine-type deubiquitinase activity"/>
    <property type="evidence" value="ECO:0007669"/>
    <property type="project" value="UniProtKB-EC"/>
</dbReference>
<evidence type="ECO:0000256" key="2">
    <source>
        <dbReference type="ARBA" id="ARBA00004123"/>
    </source>
</evidence>
<comment type="subunit">
    <text evidence="5">Interacts with RPA1 and RPA2.</text>
</comment>
<dbReference type="Pfam" id="PF07910">
    <property type="entry name" value="Peptidase_C78"/>
    <property type="match status" value="1"/>
</dbReference>
<proteinExistence type="inferred from homology"/>
<comment type="function">
    <text evidence="18">Deubiquitinase with endodeubiquitinase activity that specifically interacts with and cleaves 'Lys-63'-linked long polyubiquitin chains. Shows only weak activity against 'Lys-11' and 'Lys-48'-linked chains. Plays an important role in genome stability pathways, functioning to prevent spontaneous DNA damage and also promote cellular survival in response to exogenous DNA damage. Modulates the ubiquitination status of replication protein A (RPA) complex proteins in response to replication stress.</text>
</comment>
<keyword evidence="9" id="KW-0479">Metal-binding</keyword>
<evidence type="ECO:0000256" key="6">
    <source>
        <dbReference type="ARBA" id="ARBA00012759"/>
    </source>
</evidence>
<name>R7U1W1_CAPTE</name>
<evidence type="ECO:0000256" key="11">
    <source>
        <dbReference type="ARBA" id="ARBA00022771"/>
    </source>
</evidence>
<keyword evidence="14" id="KW-0007">Acetylation</keyword>
<accession>R7U1W1</accession>
<evidence type="ECO:0000256" key="4">
    <source>
        <dbReference type="ARBA" id="ARBA00010469"/>
    </source>
</evidence>
<feature type="domain" description="C2H2-type" evidence="19">
    <location>
        <begin position="94"/>
        <end position="115"/>
    </location>
</feature>
<evidence type="ECO:0000259" key="19">
    <source>
        <dbReference type="PROSITE" id="PS00028"/>
    </source>
</evidence>
<dbReference type="OrthoDB" id="288987at2759"/>
<reference evidence="20 22" key="2">
    <citation type="journal article" date="2013" name="Nature">
        <title>Insights into bilaterian evolution from three spiralian genomes.</title>
        <authorList>
            <person name="Simakov O."/>
            <person name="Marletaz F."/>
            <person name="Cho S.J."/>
            <person name="Edsinger-Gonzales E."/>
            <person name="Havlak P."/>
            <person name="Hellsten U."/>
            <person name="Kuo D.H."/>
            <person name="Larsson T."/>
            <person name="Lv J."/>
            <person name="Arendt D."/>
            <person name="Savage R."/>
            <person name="Osoegawa K."/>
            <person name="de Jong P."/>
            <person name="Grimwood J."/>
            <person name="Chapman J.A."/>
            <person name="Shapiro H."/>
            <person name="Aerts A."/>
            <person name="Otillar R.P."/>
            <person name="Terry A.Y."/>
            <person name="Boore J.L."/>
            <person name="Grigoriev I.V."/>
            <person name="Lindberg D.R."/>
            <person name="Seaver E.C."/>
            <person name="Weisblat D.A."/>
            <person name="Putnam N.H."/>
            <person name="Rokhsar D.S."/>
        </authorList>
    </citation>
    <scope>NUCLEOTIDE SEQUENCE</scope>
    <source>
        <strain evidence="20 22">I ESC-2004</strain>
    </source>
</reference>
<keyword evidence="13" id="KW-0862">Zinc</keyword>
<protein>
    <recommendedName>
        <fullName evidence="7">Zinc finger-containing ubiquitin peptidase 1</fullName>
        <ecNumber evidence="6">3.4.19.12</ecNumber>
    </recommendedName>
    <alternativeName>
        <fullName evidence="17">Lys-63-specific deubiquitinase ZUFSP</fullName>
    </alternativeName>
    <alternativeName>
        <fullName evidence="16">Zinc finger with UFM1-specific peptidase domain protein</fullName>
    </alternativeName>
</protein>
<dbReference type="PROSITE" id="PS00028">
    <property type="entry name" value="ZINC_FINGER_C2H2_1"/>
    <property type="match status" value="2"/>
</dbReference>
<evidence type="ECO:0000256" key="3">
    <source>
        <dbReference type="ARBA" id="ARBA00004496"/>
    </source>
</evidence>
<evidence type="ECO:0000256" key="16">
    <source>
        <dbReference type="ARBA" id="ARBA00029662"/>
    </source>
</evidence>
<reference evidence="21" key="3">
    <citation type="submission" date="2015-06" db="UniProtKB">
        <authorList>
            <consortium name="EnsemblMetazoa"/>
        </authorList>
    </citation>
    <scope>IDENTIFICATION</scope>
</reference>
<dbReference type="PANTHER" id="PTHR48153">
    <property type="entry name" value="UFM1-SPECIFIC PROTEASE 2"/>
    <property type="match status" value="1"/>
</dbReference>
<comment type="catalytic activity">
    <reaction evidence="1">
        <text>Thiol-dependent hydrolysis of ester, thioester, amide, peptide and isopeptide bonds formed by the C-terminal Gly of ubiquitin (a 76-residue protein attached to proteins as an intracellular targeting signal).</text>
        <dbReference type="EC" id="3.4.19.12"/>
    </reaction>
</comment>
<dbReference type="PANTHER" id="PTHR48153:SF4">
    <property type="entry name" value="UBIQUITIN CARBOXYL-TERMINAL HYDROLASE MUG105"/>
    <property type="match status" value="1"/>
</dbReference>
<dbReference type="Proteomes" id="UP000014760">
    <property type="component" value="Unassembled WGS sequence"/>
</dbReference>
<dbReference type="EnsemblMetazoa" id="CapteT100653">
    <property type="protein sequence ID" value="CapteP100653"/>
    <property type="gene ID" value="CapteG100653"/>
</dbReference>
<evidence type="ECO:0000256" key="1">
    <source>
        <dbReference type="ARBA" id="ARBA00000707"/>
    </source>
</evidence>
<evidence type="ECO:0000256" key="18">
    <source>
        <dbReference type="ARBA" id="ARBA00045669"/>
    </source>
</evidence>
<dbReference type="InterPro" id="IPR013087">
    <property type="entry name" value="Znf_C2H2_type"/>
</dbReference>
<dbReference type="Gene3D" id="3.30.160.60">
    <property type="entry name" value="Classic Zinc Finger"/>
    <property type="match status" value="1"/>
</dbReference>
<dbReference type="HOGENOM" id="CLU_017060_1_0_1"/>
<dbReference type="SMART" id="SM00355">
    <property type="entry name" value="ZnF_C2H2"/>
    <property type="match status" value="4"/>
</dbReference>
<dbReference type="STRING" id="283909.R7U1W1"/>
<keyword evidence="22" id="KW-1185">Reference proteome</keyword>
<sequence>MQYTCDICGQDGMTEIEMRSHVLIEHVEGQISCPFCDLEGTTAEEMEAHHVNTAHLDALSPQGLCCPVCAQCVPTAVELDAHLNAEHCGEEEQCCPVCGMECSDATSLQFHVEGHFSAGHTPGTSVDDDVLAAELYEEEKRARREKEAQEFAQLQEQFGMTDGQSFRLQADRALERAVFSGELTLRDMYSQKEDRLNEASSGVDSGHSCTKGCILEKLHLFYKESPGNVVGFWLASPTDHYAAGMGDKGWGCGYRNLQMLLSCLARNPMYLQVLFNGRCVIPSLLKIQRLIEAAWQKGFDREGAEQLGGCLVDTSKWIGATEIVATLSALKVKCQLLDFHAPTGPGSTHPRLFEWVLSYYKRDSDFKPPLYLQHQGHSRTIIGIEELKDGSLRLLIFDPSCNRRQMQPFLTDGCVTPQLMRMLRRPLNSLKAKQYQIVAVTGTLNNNEWQVS</sequence>
<dbReference type="GO" id="GO:0071567">
    <property type="term" value="F:deUFMylase activity"/>
    <property type="evidence" value="ECO:0007669"/>
    <property type="project" value="UniProtKB-ARBA"/>
</dbReference>
<dbReference type="EMBL" id="AMQN01001860">
    <property type="status" value="NOT_ANNOTATED_CDS"/>
    <property type="molecule type" value="Genomic_DNA"/>
</dbReference>
<keyword evidence="8" id="KW-0963">Cytoplasm</keyword>
<dbReference type="FunFam" id="3.90.70.130:FF:000002">
    <property type="entry name" value="Zinc finger containing ubiquitin peptidase 1"/>
    <property type="match status" value="1"/>
</dbReference>
<keyword evidence="10" id="KW-0677">Repeat</keyword>
<evidence type="ECO:0000256" key="10">
    <source>
        <dbReference type="ARBA" id="ARBA00022737"/>
    </source>
</evidence>
<keyword evidence="12" id="KW-0378">Hydrolase</keyword>
<feature type="domain" description="C2H2-type" evidence="19">
    <location>
        <begin position="65"/>
        <end position="87"/>
    </location>
</feature>
<evidence type="ECO:0000256" key="12">
    <source>
        <dbReference type="ARBA" id="ARBA00022801"/>
    </source>
</evidence>
<gene>
    <name evidence="20" type="ORF">CAPTEDRAFT_100653</name>
</gene>
<evidence type="ECO:0000256" key="14">
    <source>
        <dbReference type="ARBA" id="ARBA00022990"/>
    </source>
</evidence>
<dbReference type="InterPro" id="IPR012462">
    <property type="entry name" value="UFSP1/2_DUB_cat"/>
</dbReference>
<evidence type="ECO:0000256" key="5">
    <source>
        <dbReference type="ARBA" id="ARBA00011274"/>
    </source>
</evidence>
<comment type="subcellular location">
    <subcellularLocation>
        <location evidence="3">Cytoplasm</location>
    </subcellularLocation>
    <subcellularLocation>
        <location evidence="2">Nucleus</location>
    </subcellularLocation>
</comment>
<evidence type="ECO:0000256" key="7">
    <source>
        <dbReference type="ARBA" id="ARBA00021993"/>
    </source>
</evidence>
<evidence type="ECO:0000256" key="15">
    <source>
        <dbReference type="ARBA" id="ARBA00023242"/>
    </source>
</evidence>
<keyword evidence="15" id="KW-0539">Nucleus</keyword>
<evidence type="ECO:0000313" key="22">
    <source>
        <dbReference type="Proteomes" id="UP000014760"/>
    </source>
</evidence>
<dbReference type="GO" id="GO:0008270">
    <property type="term" value="F:zinc ion binding"/>
    <property type="evidence" value="ECO:0007669"/>
    <property type="project" value="UniProtKB-KW"/>
</dbReference>
<evidence type="ECO:0000313" key="20">
    <source>
        <dbReference type="EMBL" id="ELU00214.1"/>
    </source>
</evidence>
<evidence type="ECO:0000313" key="21">
    <source>
        <dbReference type="EnsemblMetazoa" id="CapteP100653"/>
    </source>
</evidence>
<evidence type="ECO:0000256" key="8">
    <source>
        <dbReference type="ARBA" id="ARBA00022490"/>
    </source>
</evidence>
<comment type="similarity">
    <text evidence="4">Belongs to the peptidase C78 family. ZUFSP subfamily.</text>
</comment>
<dbReference type="OMA" id="CGSKAWI"/>
<evidence type="ECO:0000256" key="9">
    <source>
        <dbReference type="ARBA" id="ARBA00022723"/>
    </source>
</evidence>
<dbReference type="AlphaFoldDB" id="R7U1W1"/>
<evidence type="ECO:0000256" key="17">
    <source>
        <dbReference type="ARBA" id="ARBA00031481"/>
    </source>
</evidence>
<dbReference type="EMBL" id="KB306105">
    <property type="protein sequence ID" value="ELU00214.1"/>
    <property type="molecule type" value="Genomic_DNA"/>
</dbReference>
<dbReference type="Gene3D" id="3.90.70.130">
    <property type="match status" value="1"/>
</dbReference>
<keyword evidence="11" id="KW-0863">Zinc-finger</keyword>
<evidence type="ECO:0000256" key="13">
    <source>
        <dbReference type="ARBA" id="ARBA00022833"/>
    </source>
</evidence>
<reference evidence="22" key="1">
    <citation type="submission" date="2012-12" db="EMBL/GenBank/DDBJ databases">
        <authorList>
            <person name="Hellsten U."/>
            <person name="Grimwood J."/>
            <person name="Chapman J.A."/>
            <person name="Shapiro H."/>
            <person name="Aerts A."/>
            <person name="Otillar R.P."/>
            <person name="Terry A.Y."/>
            <person name="Boore J.L."/>
            <person name="Simakov O."/>
            <person name="Marletaz F."/>
            <person name="Cho S.-J."/>
            <person name="Edsinger-Gonzales E."/>
            <person name="Havlak P."/>
            <person name="Kuo D.-H."/>
            <person name="Larsson T."/>
            <person name="Lv J."/>
            <person name="Arendt D."/>
            <person name="Savage R."/>
            <person name="Osoegawa K."/>
            <person name="de Jong P."/>
            <person name="Lindberg D.R."/>
            <person name="Seaver E.C."/>
            <person name="Weisblat D.A."/>
            <person name="Putnam N.H."/>
            <person name="Grigoriev I.V."/>
            <person name="Rokhsar D.S."/>
        </authorList>
    </citation>
    <scope>NUCLEOTIDE SEQUENCE</scope>
    <source>
        <strain evidence="22">I ESC-2004</strain>
    </source>
</reference>
<dbReference type="GO" id="GO:0005634">
    <property type="term" value="C:nucleus"/>
    <property type="evidence" value="ECO:0007669"/>
    <property type="project" value="UniProtKB-SubCell"/>
</dbReference>